<accession>A0A6A6EVX8</accession>
<feature type="domain" description="Alcohol dehydrogenase-like C-terminal" evidence="1">
    <location>
        <begin position="203"/>
        <end position="330"/>
    </location>
</feature>
<dbReference type="InterPro" id="IPR051397">
    <property type="entry name" value="Zn-ADH-like_protein"/>
</dbReference>
<dbReference type="PANTHER" id="PTHR43677">
    <property type="entry name" value="SHORT-CHAIN DEHYDROGENASE/REDUCTASE"/>
    <property type="match status" value="1"/>
</dbReference>
<dbReference type="OrthoDB" id="5407715at2759"/>
<reference evidence="3" key="1">
    <citation type="journal article" date="2020" name="Stud. Mycol.">
        <title>101 Dothideomycetes genomes: a test case for predicting lifestyles and emergence of pathogens.</title>
        <authorList>
            <person name="Haridas S."/>
            <person name="Albert R."/>
            <person name="Binder M."/>
            <person name="Bloem J."/>
            <person name="Labutti K."/>
            <person name="Salamov A."/>
            <person name="Andreopoulos B."/>
            <person name="Baker S."/>
            <person name="Barry K."/>
            <person name="Bills G."/>
            <person name="Bluhm B."/>
            <person name="Cannon C."/>
            <person name="Castanera R."/>
            <person name="Culley D."/>
            <person name="Daum C."/>
            <person name="Ezra D."/>
            <person name="Gonzalez J."/>
            <person name="Henrissat B."/>
            <person name="Kuo A."/>
            <person name="Liang C."/>
            <person name="Lipzen A."/>
            <person name="Lutzoni F."/>
            <person name="Magnuson J."/>
            <person name="Mondo S."/>
            <person name="Nolan M."/>
            <person name="Ohm R."/>
            <person name="Pangilinan J."/>
            <person name="Park H.-J."/>
            <person name="Ramirez L."/>
            <person name="Alfaro M."/>
            <person name="Sun H."/>
            <person name="Tritt A."/>
            <person name="Yoshinaga Y."/>
            <person name="Zwiers L.-H."/>
            <person name="Turgeon B."/>
            <person name="Goodwin S."/>
            <person name="Spatafora J."/>
            <person name="Crous P."/>
            <person name="Grigoriev I."/>
        </authorList>
    </citation>
    <scope>NUCLEOTIDE SEQUENCE</scope>
    <source>
        <strain evidence="3">CBS 207.26</strain>
    </source>
</reference>
<dbReference type="PANTHER" id="PTHR43677:SF4">
    <property type="entry name" value="QUINONE OXIDOREDUCTASE-LIKE PROTEIN 2"/>
    <property type="match status" value="1"/>
</dbReference>
<dbReference type="InterPro" id="IPR011032">
    <property type="entry name" value="GroES-like_sf"/>
</dbReference>
<dbReference type="InterPro" id="IPR013149">
    <property type="entry name" value="ADH-like_C"/>
</dbReference>
<name>A0A6A6EVX8_9PEZI</name>
<protein>
    <submittedName>
        <fullName evidence="3">GroES-like protein</fullName>
    </submittedName>
</protein>
<feature type="domain" description="Alcohol dehydrogenase-like N-terminal" evidence="2">
    <location>
        <begin position="36"/>
        <end position="151"/>
    </location>
</feature>
<dbReference type="EMBL" id="ML994610">
    <property type="protein sequence ID" value="KAF2195173.1"/>
    <property type="molecule type" value="Genomic_DNA"/>
</dbReference>
<dbReference type="Gene3D" id="3.40.50.720">
    <property type="entry name" value="NAD(P)-binding Rossmann-like Domain"/>
    <property type="match status" value="1"/>
</dbReference>
<evidence type="ECO:0000259" key="2">
    <source>
        <dbReference type="Pfam" id="PF08240"/>
    </source>
</evidence>
<proteinExistence type="predicted"/>
<dbReference type="SUPFAM" id="SSF51735">
    <property type="entry name" value="NAD(P)-binding Rossmann-fold domains"/>
    <property type="match status" value="1"/>
</dbReference>
<dbReference type="AlphaFoldDB" id="A0A6A6EVX8"/>
<evidence type="ECO:0000313" key="3">
    <source>
        <dbReference type="EMBL" id="KAF2195173.1"/>
    </source>
</evidence>
<dbReference type="InterPro" id="IPR013154">
    <property type="entry name" value="ADH-like_N"/>
</dbReference>
<sequence>MASGNSALPSTMKALVHEGKGDILTLKDVPTPQPTPGSVVVRVLAALADANIPRILSGEVSFFTFPIPFVPGTRSVGRVASIGSDTTSLEVGQLVLIEPFFRARDNPNLQILWGAFDGPTPASKKWTADNWRDASYAEYAKAPLENVWPLNEEKLCVKLGYSIPELVQLAVDAVAYGGLRGIDVKAGERLIVTPATGMFSGATVGIAVGMGASVIAVGRDKKTLQPLKDTYPDSVEIVQLTGDLEVDKKAMMAFGPVDVMLEMSPGSAAKSTYAKAALGALKQYGRASIMGVLPKDVEVSYFDLVFRNLTIKGQYMYEREDVRAMIKMAESGVMKLGKERGEVVGEFRLADFEKAFAAASKNPGVGKLVVLTP</sequence>
<dbReference type="Pfam" id="PF08240">
    <property type="entry name" value="ADH_N"/>
    <property type="match status" value="1"/>
</dbReference>
<dbReference type="GO" id="GO:0016491">
    <property type="term" value="F:oxidoreductase activity"/>
    <property type="evidence" value="ECO:0007669"/>
    <property type="project" value="TreeGrafter"/>
</dbReference>
<dbReference type="Proteomes" id="UP000800200">
    <property type="component" value="Unassembled WGS sequence"/>
</dbReference>
<dbReference type="InterPro" id="IPR036291">
    <property type="entry name" value="NAD(P)-bd_dom_sf"/>
</dbReference>
<dbReference type="SUPFAM" id="SSF50129">
    <property type="entry name" value="GroES-like"/>
    <property type="match status" value="1"/>
</dbReference>
<keyword evidence="4" id="KW-1185">Reference proteome</keyword>
<evidence type="ECO:0000313" key="4">
    <source>
        <dbReference type="Proteomes" id="UP000800200"/>
    </source>
</evidence>
<dbReference type="GO" id="GO:0005739">
    <property type="term" value="C:mitochondrion"/>
    <property type="evidence" value="ECO:0007669"/>
    <property type="project" value="TreeGrafter"/>
</dbReference>
<dbReference type="Pfam" id="PF00107">
    <property type="entry name" value="ADH_zinc_N"/>
    <property type="match status" value="1"/>
</dbReference>
<organism evidence="3 4">
    <name type="scientific">Zopfia rhizophila CBS 207.26</name>
    <dbReference type="NCBI Taxonomy" id="1314779"/>
    <lineage>
        <taxon>Eukaryota</taxon>
        <taxon>Fungi</taxon>
        <taxon>Dikarya</taxon>
        <taxon>Ascomycota</taxon>
        <taxon>Pezizomycotina</taxon>
        <taxon>Dothideomycetes</taxon>
        <taxon>Dothideomycetes incertae sedis</taxon>
        <taxon>Zopfiaceae</taxon>
        <taxon>Zopfia</taxon>
    </lineage>
</organism>
<dbReference type="Gene3D" id="3.90.180.10">
    <property type="entry name" value="Medium-chain alcohol dehydrogenases, catalytic domain"/>
    <property type="match status" value="1"/>
</dbReference>
<evidence type="ECO:0000259" key="1">
    <source>
        <dbReference type="Pfam" id="PF00107"/>
    </source>
</evidence>
<gene>
    <name evidence="3" type="ORF">K469DRAFT_698736</name>
</gene>